<evidence type="ECO:0000256" key="1">
    <source>
        <dbReference type="SAM" id="MobiDB-lite"/>
    </source>
</evidence>
<protein>
    <submittedName>
        <fullName evidence="2">Uncharacterized protein</fullName>
    </submittedName>
</protein>
<gene>
    <name evidence="2" type="ORF">FOZ61_002126</name>
</gene>
<sequence>LESSGLGGSDIYPYFFSPWRWVGAGSTGCEARGHQGGDRADTGVGLGGPRSY</sequence>
<feature type="region of interest" description="Disordered" evidence="1">
    <location>
        <begin position="27"/>
        <end position="52"/>
    </location>
</feature>
<organism evidence="2 3">
    <name type="scientific">Perkinsus olseni</name>
    <name type="common">Perkinsus atlanticus</name>
    <dbReference type="NCBI Taxonomy" id="32597"/>
    <lineage>
        <taxon>Eukaryota</taxon>
        <taxon>Sar</taxon>
        <taxon>Alveolata</taxon>
        <taxon>Perkinsozoa</taxon>
        <taxon>Perkinsea</taxon>
        <taxon>Perkinsida</taxon>
        <taxon>Perkinsidae</taxon>
        <taxon>Perkinsus</taxon>
    </lineage>
</organism>
<proteinExistence type="predicted"/>
<dbReference type="Proteomes" id="UP000570595">
    <property type="component" value="Unassembled WGS sequence"/>
</dbReference>
<evidence type="ECO:0000313" key="3">
    <source>
        <dbReference type="Proteomes" id="UP000570595"/>
    </source>
</evidence>
<feature type="non-terminal residue" evidence="2">
    <location>
        <position position="52"/>
    </location>
</feature>
<comment type="caution">
    <text evidence="2">The sequence shown here is derived from an EMBL/GenBank/DDBJ whole genome shotgun (WGS) entry which is preliminary data.</text>
</comment>
<accession>A0A7J6KNT3</accession>
<evidence type="ECO:0000313" key="2">
    <source>
        <dbReference type="EMBL" id="KAF4648808.1"/>
    </source>
</evidence>
<name>A0A7J6KNT3_PEROL</name>
<feature type="non-terminal residue" evidence="2">
    <location>
        <position position="1"/>
    </location>
</feature>
<reference evidence="2 3" key="1">
    <citation type="submission" date="2020-04" db="EMBL/GenBank/DDBJ databases">
        <title>Perkinsus olseni comparative genomics.</title>
        <authorList>
            <person name="Bogema D.R."/>
        </authorList>
    </citation>
    <scope>NUCLEOTIDE SEQUENCE [LARGE SCALE GENOMIC DNA]</scope>
    <source>
        <strain evidence="2">ATCC PRA-179</strain>
    </source>
</reference>
<feature type="compositionally biased region" description="Basic and acidic residues" evidence="1">
    <location>
        <begin position="31"/>
        <end position="41"/>
    </location>
</feature>
<dbReference type="AlphaFoldDB" id="A0A7J6KNT3"/>
<dbReference type="EMBL" id="JABAHT010001576">
    <property type="protein sequence ID" value="KAF4648808.1"/>
    <property type="molecule type" value="Genomic_DNA"/>
</dbReference>